<keyword evidence="3" id="KW-0479">Metal-binding</keyword>
<dbReference type="PANTHER" id="PTHR43273">
    <property type="entry name" value="ANAEROBIC SULFATASE-MATURATING ENZYME HOMOLOG ASLB-RELATED"/>
    <property type="match status" value="1"/>
</dbReference>
<dbReference type="GO" id="GO:0046872">
    <property type="term" value="F:metal ion binding"/>
    <property type="evidence" value="ECO:0007669"/>
    <property type="project" value="UniProtKB-KW"/>
</dbReference>
<gene>
    <name evidence="8" type="ORF">UU55_C0001G0002</name>
</gene>
<dbReference type="InterPro" id="IPR013785">
    <property type="entry name" value="Aldolase_TIM"/>
</dbReference>
<dbReference type="PROSITE" id="PS51918">
    <property type="entry name" value="RADICAL_SAM"/>
    <property type="match status" value="1"/>
</dbReference>
<dbReference type="SFLD" id="SFLDS00029">
    <property type="entry name" value="Radical_SAM"/>
    <property type="match status" value="2"/>
</dbReference>
<dbReference type="NCBIfam" id="TIGR04085">
    <property type="entry name" value="rSAM_more_4Fe4S"/>
    <property type="match status" value="1"/>
</dbReference>
<dbReference type="Pfam" id="PF13186">
    <property type="entry name" value="SPASM"/>
    <property type="match status" value="1"/>
</dbReference>
<dbReference type="SFLD" id="SFLDG01072">
    <property type="entry name" value="dehydrogenase_like"/>
    <property type="match status" value="1"/>
</dbReference>
<keyword evidence="4" id="KW-0408">Iron</keyword>
<evidence type="ECO:0000313" key="9">
    <source>
        <dbReference type="Proteomes" id="UP000033947"/>
    </source>
</evidence>
<dbReference type="AlphaFoldDB" id="A0A0G0Y263"/>
<reference evidence="8 9" key="1">
    <citation type="journal article" date="2015" name="Nature">
        <title>rRNA introns, odd ribosomes, and small enigmatic genomes across a large radiation of phyla.</title>
        <authorList>
            <person name="Brown C.T."/>
            <person name="Hug L.A."/>
            <person name="Thomas B.C."/>
            <person name="Sharon I."/>
            <person name="Castelle C.J."/>
            <person name="Singh A."/>
            <person name="Wilkins M.J."/>
            <person name="Williams K.H."/>
            <person name="Banfield J.F."/>
        </authorList>
    </citation>
    <scope>NUCLEOTIDE SEQUENCE [LARGE SCALE GENOMIC DNA]</scope>
</reference>
<feature type="domain" description="Radical SAM core" evidence="7">
    <location>
        <begin position="1"/>
        <end position="239"/>
    </location>
</feature>
<dbReference type="SFLD" id="SFLDG01384">
    <property type="entry name" value="thioether_bond_formation_requi"/>
    <property type="match status" value="1"/>
</dbReference>
<dbReference type="InterPro" id="IPR023885">
    <property type="entry name" value="4Fe4S-binding_SPASM_dom"/>
</dbReference>
<evidence type="ECO:0000256" key="5">
    <source>
        <dbReference type="ARBA" id="ARBA00023014"/>
    </source>
</evidence>
<dbReference type="PANTHER" id="PTHR43273:SF3">
    <property type="entry name" value="ANAEROBIC SULFATASE-MATURATING ENZYME HOMOLOG ASLB-RELATED"/>
    <property type="match status" value="1"/>
</dbReference>
<keyword evidence="5" id="KW-0411">Iron-sulfur</keyword>
<organism evidence="8 9">
    <name type="scientific">candidate division WWE3 bacterium GW2011_GWC2_41_23</name>
    <dbReference type="NCBI Taxonomy" id="1619123"/>
    <lineage>
        <taxon>Bacteria</taxon>
        <taxon>Katanobacteria</taxon>
    </lineage>
</organism>
<dbReference type="InterPro" id="IPR023867">
    <property type="entry name" value="Sulphatase_maturase_rSAM"/>
</dbReference>
<dbReference type="Gene3D" id="3.20.20.70">
    <property type="entry name" value="Aldolase class I"/>
    <property type="match status" value="1"/>
</dbReference>
<dbReference type="GO" id="GO:0051536">
    <property type="term" value="F:iron-sulfur cluster binding"/>
    <property type="evidence" value="ECO:0007669"/>
    <property type="project" value="UniProtKB-KW"/>
</dbReference>
<evidence type="ECO:0000256" key="1">
    <source>
        <dbReference type="ARBA" id="ARBA00001966"/>
    </source>
</evidence>
<comment type="cofactor">
    <cofactor evidence="1">
        <name>[4Fe-4S] cluster</name>
        <dbReference type="ChEBI" id="CHEBI:49883"/>
    </cofactor>
</comment>
<dbReference type="Pfam" id="PF04055">
    <property type="entry name" value="Radical_SAM"/>
    <property type="match status" value="1"/>
</dbReference>
<evidence type="ECO:0000313" key="8">
    <source>
        <dbReference type="EMBL" id="KKS03541.1"/>
    </source>
</evidence>
<protein>
    <submittedName>
        <fullName evidence="8">Radical SAM domain protein</fullName>
    </submittedName>
</protein>
<dbReference type="InterPro" id="IPR058240">
    <property type="entry name" value="rSAM_sf"/>
</dbReference>
<comment type="caution">
    <text evidence="8">The sequence shown here is derived from an EMBL/GenBank/DDBJ whole genome shotgun (WGS) entry which is preliminary data.</text>
</comment>
<evidence type="ECO:0000256" key="4">
    <source>
        <dbReference type="ARBA" id="ARBA00023004"/>
    </source>
</evidence>
<dbReference type="CDD" id="cd01335">
    <property type="entry name" value="Radical_SAM"/>
    <property type="match status" value="1"/>
</dbReference>
<dbReference type="Proteomes" id="UP000033947">
    <property type="component" value="Unassembled WGS sequence"/>
</dbReference>
<dbReference type="InterPro" id="IPR007197">
    <property type="entry name" value="rSAM"/>
</dbReference>
<comment type="similarity">
    <text evidence="6">Belongs to the radical SAM superfamily. Anaerobic sulfatase-maturating enzyme family.</text>
</comment>
<evidence type="ECO:0000256" key="3">
    <source>
        <dbReference type="ARBA" id="ARBA00022723"/>
    </source>
</evidence>
<dbReference type="SFLD" id="SFLDG01067">
    <property type="entry name" value="SPASM/twitch_domain_containing"/>
    <property type="match status" value="2"/>
</dbReference>
<dbReference type="SUPFAM" id="SSF102114">
    <property type="entry name" value="Radical SAM enzymes"/>
    <property type="match status" value="1"/>
</dbReference>
<dbReference type="GO" id="GO:0016491">
    <property type="term" value="F:oxidoreductase activity"/>
    <property type="evidence" value="ECO:0007669"/>
    <property type="project" value="InterPro"/>
</dbReference>
<dbReference type="EMBL" id="LCBB01000001">
    <property type="protein sequence ID" value="KKS03541.1"/>
    <property type="molecule type" value="Genomic_DNA"/>
</dbReference>
<keyword evidence="2" id="KW-0949">S-adenosyl-L-methionine</keyword>
<name>A0A0G0Y263_UNCKA</name>
<evidence type="ECO:0000256" key="6">
    <source>
        <dbReference type="ARBA" id="ARBA00023601"/>
    </source>
</evidence>
<evidence type="ECO:0000259" key="7">
    <source>
        <dbReference type="PROSITE" id="PS51918"/>
    </source>
</evidence>
<sequence length="366" mass="41457">MANLTLVVTPRGIRCPLACDYCYNSDPHLKQRIGSRNMSTEVLGILLGKFMRYPQNKYEIIWHGGEPALAGIPFYKEVVRIQQDLASTLELKAPVINHFQTNGILIDAEWADFFKSNGFKVGVSIDGPQDIHDSHRVYPNGKGSHEEAMRGVGFLKDSGTSLGAGTVVTRKTLENPVRDFEFMRENFKVFDFSPCFTAMASDGTWTQEITPHEYADFVKTVFDYWFELDDPNIKVRSFKHYIEAALGHIPRICSMANGCHRYLSVDGQGDVYPCGRLHGIPALCFGSIKDQTFEEIQLREDYLVYQEQAHHLDVDCETCKWRFACNNGCTASRYTETGEILPKTPFCEATKEILEHVSNKVKQVQS</sequence>
<accession>A0A0G0Y263</accession>
<proteinExistence type="inferred from homology"/>
<dbReference type="SFLD" id="SFLDG01386">
    <property type="entry name" value="main_SPASM_domain-containing"/>
    <property type="match status" value="2"/>
</dbReference>
<evidence type="ECO:0000256" key="2">
    <source>
        <dbReference type="ARBA" id="ARBA00022691"/>
    </source>
</evidence>